<evidence type="ECO:0000313" key="7">
    <source>
        <dbReference type="EMBL" id="PPQ79567.1"/>
    </source>
</evidence>
<keyword evidence="2" id="KW-0547">Nucleotide-binding</keyword>
<dbReference type="Proteomes" id="UP000283269">
    <property type="component" value="Unassembled WGS sequence"/>
</dbReference>
<gene>
    <name evidence="7" type="ORF">CVT25_003449</name>
</gene>
<dbReference type="InterPro" id="IPR036537">
    <property type="entry name" value="Adaptor_Cbl_N_dom_sf"/>
</dbReference>
<dbReference type="SUPFAM" id="SSF56112">
    <property type="entry name" value="Protein kinase-like (PK-like)"/>
    <property type="match status" value="1"/>
</dbReference>
<evidence type="ECO:0000313" key="8">
    <source>
        <dbReference type="Proteomes" id="UP000283269"/>
    </source>
</evidence>
<dbReference type="InParanoid" id="A0A409WM28"/>
<evidence type="ECO:0000256" key="4">
    <source>
        <dbReference type="ARBA" id="ARBA00022840"/>
    </source>
</evidence>
<feature type="chain" id="PRO_5019219002" description="Protein kinase domain-containing protein" evidence="5">
    <location>
        <begin position="18"/>
        <end position="507"/>
    </location>
</feature>
<dbReference type="InterPro" id="IPR001245">
    <property type="entry name" value="Ser-Thr/Tyr_kinase_cat_dom"/>
</dbReference>
<keyword evidence="4" id="KW-0067">ATP-binding</keyword>
<dbReference type="AlphaFoldDB" id="A0A409WM28"/>
<keyword evidence="1" id="KW-0808">Transferase</keyword>
<dbReference type="OrthoDB" id="4062651at2759"/>
<dbReference type="GO" id="GO:0005524">
    <property type="term" value="F:ATP binding"/>
    <property type="evidence" value="ECO:0007669"/>
    <property type="project" value="UniProtKB-KW"/>
</dbReference>
<dbReference type="GO" id="GO:0007166">
    <property type="term" value="P:cell surface receptor signaling pathway"/>
    <property type="evidence" value="ECO:0007669"/>
    <property type="project" value="InterPro"/>
</dbReference>
<keyword evidence="3" id="KW-0418">Kinase</keyword>
<reference evidence="7 8" key="1">
    <citation type="journal article" date="2018" name="Evol. Lett.">
        <title>Horizontal gene cluster transfer increased hallucinogenic mushroom diversity.</title>
        <authorList>
            <person name="Reynolds H.T."/>
            <person name="Vijayakumar V."/>
            <person name="Gluck-Thaler E."/>
            <person name="Korotkin H.B."/>
            <person name="Matheny P.B."/>
            <person name="Slot J.C."/>
        </authorList>
    </citation>
    <scope>NUCLEOTIDE SEQUENCE [LARGE SCALE GENOMIC DNA]</scope>
    <source>
        <strain evidence="7 8">2631</strain>
    </source>
</reference>
<dbReference type="InterPro" id="IPR000719">
    <property type="entry name" value="Prot_kinase_dom"/>
</dbReference>
<dbReference type="STRING" id="93625.A0A409WM28"/>
<evidence type="ECO:0000256" key="3">
    <source>
        <dbReference type="ARBA" id="ARBA00022777"/>
    </source>
</evidence>
<dbReference type="InterPro" id="IPR011009">
    <property type="entry name" value="Kinase-like_dom_sf"/>
</dbReference>
<dbReference type="EMBL" id="NHYD01003373">
    <property type="protein sequence ID" value="PPQ79567.1"/>
    <property type="molecule type" value="Genomic_DNA"/>
</dbReference>
<organism evidence="7 8">
    <name type="scientific">Psilocybe cyanescens</name>
    <dbReference type="NCBI Taxonomy" id="93625"/>
    <lineage>
        <taxon>Eukaryota</taxon>
        <taxon>Fungi</taxon>
        <taxon>Dikarya</taxon>
        <taxon>Basidiomycota</taxon>
        <taxon>Agaricomycotina</taxon>
        <taxon>Agaricomycetes</taxon>
        <taxon>Agaricomycetidae</taxon>
        <taxon>Agaricales</taxon>
        <taxon>Agaricineae</taxon>
        <taxon>Strophariaceae</taxon>
        <taxon>Psilocybe</taxon>
    </lineage>
</organism>
<keyword evidence="5" id="KW-0732">Signal</keyword>
<feature type="signal peptide" evidence="5">
    <location>
        <begin position="1"/>
        <end position="17"/>
    </location>
</feature>
<evidence type="ECO:0000259" key="6">
    <source>
        <dbReference type="PROSITE" id="PS50011"/>
    </source>
</evidence>
<accession>A0A409WM28</accession>
<dbReference type="PANTHER" id="PTHR44329:SF288">
    <property type="entry name" value="MITOGEN-ACTIVATED PROTEIN KINASE KINASE KINASE 20"/>
    <property type="match status" value="1"/>
</dbReference>
<evidence type="ECO:0000256" key="2">
    <source>
        <dbReference type="ARBA" id="ARBA00022741"/>
    </source>
</evidence>
<dbReference type="GO" id="GO:0004674">
    <property type="term" value="F:protein serine/threonine kinase activity"/>
    <property type="evidence" value="ECO:0007669"/>
    <property type="project" value="TreeGrafter"/>
</dbReference>
<proteinExistence type="predicted"/>
<dbReference type="CDD" id="cd21037">
    <property type="entry name" value="MLKL_NTD"/>
    <property type="match status" value="1"/>
</dbReference>
<comment type="caution">
    <text evidence="7">The sequence shown here is derived from an EMBL/GenBank/DDBJ whole genome shotgun (WGS) entry which is preliminary data.</text>
</comment>
<dbReference type="PROSITE" id="PS50011">
    <property type="entry name" value="PROTEIN_KINASE_DOM"/>
    <property type="match status" value="1"/>
</dbReference>
<dbReference type="Gene3D" id="1.20.930.20">
    <property type="entry name" value="Adaptor protein Cbl, N-terminal domain"/>
    <property type="match status" value="1"/>
</dbReference>
<dbReference type="PANTHER" id="PTHR44329">
    <property type="entry name" value="SERINE/THREONINE-PROTEIN KINASE TNNI3K-RELATED"/>
    <property type="match status" value="1"/>
</dbReference>
<sequence length="507" mass="57787">MRTGTTHLLLSLGKSLAQITAELAPVPALFPLVDALCGIIQLCENVAHNRHSARQLCDRCHILVLAMREYQEKAVNDNIVQARNAVLEQLTDIQYKMSEWANLGRLKSLVNQDIIAKDIANCHTQITDCINNFHLTSHFEIHEWMTDFQKNQRLDHAQLLQSLSQLQETTQNVEATTMETNIMMRQMMAMFQKAMGENKQNAAEVHKGLSTNLYRYQSQCKELLPDLHLQSGEVKKIGKNPVRKSSSGMLDIYEGLYLGSERVDIKVIHSMNFDERNIRRFRREAKIWGQVWKRDQGQHIVPFYGFCQMEDEPHPCMISPWQKNGDALAYVKANDLTVDYIKFVGHITRGVAVLHNMNLVHGDIRSLTILVNEKGLPLLSDFRVSKIIEDASAAPLTQSSGMMDKGRYSAPEMFQGDGVLSSATDIYSLAMTILEIMTHKQPYPHIKHHLVASREAYEGKHPQRPTEPEVSRRGLDDGLWKLMVDSWSLDPSKRPSVHAYLEYFAKI</sequence>
<dbReference type="InterPro" id="IPR051681">
    <property type="entry name" value="Ser/Thr_Kinases-Pseudokinases"/>
</dbReference>
<evidence type="ECO:0000256" key="1">
    <source>
        <dbReference type="ARBA" id="ARBA00022679"/>
    </source>
</evidence>
<name>A0A409WM28_PSICY</name>
<protein>
    <recommendedName>
        <fullName evidence="6">Protein kinase domain-containing protein</fullName>
    </recommendedName>
</protein>
<dbReference type="Pfam" id="PF07714">
    <property type="entry name" value="PK_Tyr_Ser-Thr"/>
    <property type="match status" value="1"/>
</dbReference>
<evidence type="ECO:0000256" key="5">
    <source>
        <dbReference type="SAM" id="SignalP"/>
    </source>
</evidence>
<dbReference type="Gene3D" id="1.10.510.10">
    <property type="entry name" value="Transferase(Phosphotransferase) domain 1"/>
    <property type="match status" value="1"/>
</dbReference>
<keyword evidence="8" id="KW-1185">Reference proteome</keyword>
<dbReference type="InterPro" id="IPR059179">
    <property type="entry name" value="MLKL-like_MCAfunc"/>
</dbReference>
<feature type="domain" description="Protein kinase" evidence="6">
    <location>
        <begin position="231"/>
        <end position="507"/>
    </location>
</feature>